<dbReference type="KEGG" id="amf:AMF_920"/>
<accession>Q2V9L5</accession>
<dbReference type="STRING" id="320483.AMF_920"/>
<reference evidence="4" key="4">
    <citation type="journal article" date="1994" name="Infect. Immun.">
        <title>Putative adhesins of Anaplasma marginale: major surface polypeptides 1a and 1b.</title>
        <authorList>
            <person name="McGarey D.J."/>
            <person name="Barbet A.F."/>
            <person name="Palmer G.H."/>
            <person name="McGuire T.C."/>
            <person name="Allred D.R."/>
        </authorList>
    </citation>
    <scope>NUCLEOTIDE SEQUENCE</scope>
    <source>
        <strain evidence="4">Florida</strain>
    </source>
</reference>
<evidence type="ECO:0000259" key="2">
    <source>
        <dbReference type="Pfam" id="PF01617"/>
    </source>
</evidence>
<dbReference type="EMBL" id="CP001079">
    <property type="protein sequence ID" value="ACM49745.1"/>
    <property type="molecule type" value="Genomic_DNA"/>
</dbReference>
<protein>
    <submittedName>
        <fullName evidence="3">OMP8</fullName>
    </submittedName>
    <submittedName>
        <fullName evidence="4">Outer membrane protein 8</fullName>
    </submittedName>
</protein>
<dbReference type="RefSeq" id="WP_012659133.1">
    <property type="nucleotide sequence ID" value="NC_012026.1"/>
</dbReference>
<sequence>MVKSFLLSAVVAGALAFGSSAVAAEFGGDDTDFYLGFGLAPAFGNVADFYAEVPGAADSALPYRKDAIGGGETSPFDFDWEESGTKGSKYPIKFQHNSLFGVVGSIGVRHSTGRLEFEAMRERFPIMKVSGRVWAKGDSMFLLVDDAVVRVATGQRSANDSDSKTVKSLSKALPEHQDFLSLEDALSTAVQTVTLKQGALAHTGADKHDAAAAARIVAMVYGSQFGRRDDTPLTPERMRKAMLLLAAATAVDKQEREIIDRARMISVAFGSIGGHKIEIPAVVANTFGANYCYDVSTVNMGGLSPYGCVSAGMSFLKVVKNSVPKFTYGAKLGVSYELSPRARVFVGGAYRRVMGYGERCRVSTLSAASGYREYTERENIRARVSFGLHYLALEAGLRFILA</sequence>
<evidence type="ECO:0000313" key="5">
    <source>
        <dbReference type="Proteomes" id="UP000007307"/>
    </source>
</evidence>
<dbReference type="GeneID" id="7398513"/>
<reference evidence="4" key="3">
    <citation type="journal article" date="1994" name="Infect. Immun.">
        <title>The immunoprotective Anaplasma marginale major surface protein 2 is encoded by a polymorphic multigene family.</title>
        <authorList>
            <person name="Palmer G.H."/>
            <person name="Eid G."/>
            <person name="Barbet A.F."/>
            <person name="McGuire T.C."/>
            <person name="McElwain T.F."/>
        </authorList>
    </citation>
    <scope>NUCLEOTIDE SEQUENCE</scope>
    <source>
        <strain evidence="4">Florida</strain>
    </source>
</reference>
<dbReference type="InterPro" id="IPR002566">
    <property type="entry name" value="Msp4_OMP-like"/>
</dbReference>
<feature type="domain" description="Msp4/OMP-like" evidence="2">
    <location>
        <begin position="277"/>
        <end position="400"/>
    </location>
</feature>
<gene>
    <name evidence="4" type="primary">omp8</name>
    <name evidence="4" type="ordered locus">AMF_920</name>
</gene>
<evidence type="ECO:0000313" key="4">
    <source>
        <dbReference type="EMBL" id="ACM49745.1"/>
    </source>
</evidence>
<organism evidence="3">
    <name type="scientific">Anaplasma marginale (strain Florida)</name>
    <dbReference type="NCBI Taxonomy" id="320483"/>
    <lineage>
        <taxon>Bacteria</taxon>
        <taxon>Pseudomonadati</taxon>
        <taxon>Pseudomonadota</taxon>
        <taxon>Alphaproteobacteria</taxon>
        <taxon>Rickettsiales</taxon>
        <taxon>Anaplasmataceae</taxon>
        <taxon>Anaplasma</taxon>
    </lineage>
</organism>
<feature type="domain" description="Msp4/OMP-like" evidence="2">
    <location>
        <begin position="31"/>
        <end position="131"/>
    </location>
</feature>
<keyword evidence="1" id="KW-0732">Signal</keyword>
<dbReference type="SUPFAM" id="SSF56925">
    <property type="entry name" value="OMPA-like"/>
    <property type="match status" value="1"/>
</dbReference>
<dbReference type="Gene3D" id="2.40.160.20">
    <property type="match status" value="1"/>
</dbReference>
<reference evidence="4" key="8">
    <citation type="journal article" date="2004" name="Infect. Immun.">
        <title>Identification of a novel Anaplasma marginale appendage-associated protein that localizes with actin filaments during intraerythrocytic infection.</title>
        <authorList>
            <person name="Stich R.W."/>
            <person name="Olah G.A."/>
            <person name="Brayton K.A."/>
            <person name="Brown W.C."/>
            <person name="Fechheimer M."/>
            <person name="Green-Church K."/>
            <person name="Jittapalapong S."/>
            <person name="Kocan K.M."/>
            <person name="McGuire T.C."/>
            <person name="Rurangirwa F.R."/>
            <person name="Palmer G.H."/>
        </authorList>
    </citation>
    <scope>NUCLEOTIDE SEQUENCE</scope>
    <source>
        <strain evidence="4">Florida</strain>
    </source>
</reference>
<dbReference type="InterPro" id="IPR011250">
    <property type="entry name" value="OMP/PagP_B-barrel"/>
</dbReference>
<reference evidence="4" key="7">
    <citation type="journal article" date="2002" name="Infect. Immun.">
        <title>Expression of Anaplasma marginale major surface protein 2 operon-associated proteins during mammalian and arthropod infection.</title>
        <authorList>
            <person name="Lohr C.V."/>
            <person name="Brayton K.A."/>
            <person name="Shkap V."/>
            <person name="Molad T."/>
            <person name="Barbet A.F."/>
            <person name="Brown W.C."/>
            <person name="Palmer G.H."/>
        </authorList>
    </citation>
    <scope>NUCLEOTIDE SEQUENCE</scope>
    <source>
        <strain evidence="4">Florida</strain>
    </source>
</reference>
<dbReference type="Pfam" id="PF01617">
    <property type="entry name" value="Surface_Ag_2"/>
    <property type="match status" value="2"/>
</dbReference>
<reference evidence="4 5" key="10">
    <citation type="journal article" date="2009" name="BMC Genomics">
        <title>Conservation in the face of diversity: multistrain analysis of an intracellular bacterium.</title>
        <authorList>
            <person name="Dark M.J."/>
            <person name="Herndon D.R."/>
            <person name="Kappmeyer L.S."/>
            <person name="Gonzales M.P."/>
            <person name="Nordeen E."/>
            <person name="Palmer G.H."/>
            <person name="Knowles D.P. Jr."/>
            <person name="Brayton K.A."/>
        </authorList>
    </citation>
    <scope>NUCLEOTIDE SEQUENCE [LARGE SCALE GENOMIC DNA]</scope>
    <source>
        <strain evidence="4 5">Florida</strain>
    </source>
</reference>
<dbReference type="PATRIC" id="fig|320483.3.peg.1057"/>
<keyword evidence="5" id="KW-1185">Reference proteome</keyword>
<reference evidence="4" key="2">
    <citation type="journal article" date="1993" name="Infect. Immun.">
        <title>Expression and immune recognition of the conserved MSP4 outer membrane protein of Anaplasma marginale.</title>
        <authorList>
            <person name="Oberle S.M."/>
            <person name="Palmer G.H."/>
            <person name="Barbet A.F."/>
        </authorList>
    </citation>
    <scope>NUCLEOTIDE SEQUENCE</scope>
    <source>
        <strain evidence="4">Florida</strain>
    </source>
</reference>
<dbReference type="EMBL" id="DQ282559">
    <property type="protein sequence ID" value="ABB86371.1"/>
    <property type="molecule type" value="Genomic_DNA"/>
</dbReference>
<dbReference type="HOGENOM" id="CLU_054909_0_0_5"/>
<name>Q2V9L5_ANAMF</name>
<evidence type="ECO:0000313" key="3">
    <source>
        <dbReference type="EMBL" id="ABB86371.1"/>
    </source>
</evidence>
<reference evidence="4" key="5">
    <citation type="journal article" date="1997" name="Infect. Immun.">
        <title>Anaplasma marginale major surface protein 3 is encoded by a polymorphic, multigene family.</title>
        <authorList>
            <person name="Alleman A.R."/>
            <person name="Palmer G.H."/>
            <person name="McGuire T.C."/>
            <person name="McElwain T.F."/>
            <person name="Perryman L.E."/>
            <person name="Barbet A.F."/>
        </authorList>
    </citation>
    <scope>NUCLEOTIDE SEQUENCE</scope>
    <source>
        <strain evidence="4">Florida</strain>
    </source>
</reference>
<dbReference type="AlphaFoldDB" id="Q2V9L5"/>
<feature type="signal peptide" evidence="1">
    <location>
        <begin position="1"/>
        <end position="23"/>
    </location>
</feature>
<reference evidence="4" key="1">
    <citation type="journal article" date="1992" name="Infect. Immun.">
        <title>The Anaplasma marginale msp5 gene encodes a 19-kilodalton protein conserved in all recognized Anaplasma species.</title>
        <authorList>
            <person name="Visser E.S."/>
            <person name="McGuire T.C."/>
            <person name="Palmer G.H."/>
            <person name="Davis W.C."/>
            <person name="Shkap V."/>
            <person name="Pipano E."/>
            <person name="Knowles D.P.Jr."/>
        </authorList>
    </citation>
    <scope>NUCLEOTIDE SEQUENCE</scope>
    <source>
        <strain evidence="4">Florida</strain>
    </source>
</reference>
<feature type="chain" id="PRO_5007701516" evidence="1">
    <location>
        <begin position="24"/>
        <end position="402"/>
    </location>
</feature>
<proteinExistence type="predicted"/>
<evidence type="ECO:0000256" key="1">
    <source>
        <dbReference type="SAM" id="SignalP"/>
    </source>
</evidence>
<reference evidence="3" key="9">
    <citation type="journal article" date="2006" name="Infect. Immun.">
        <title>Differential expression and sequence conservation of the Anaplasma marginale msp2 gene superfamily outer membrane proteins.</title>
        <authorList>
            <person name="Noh S.M."/>
            <person name="Brayton K.A."/>
            <person name="Knowles D.P."/>
            <person name="Agnes J.T."/>
            <person name="Dark M.J."/>
            <person name="Brown W.C."/>
            <person name="Baszler T.V."/>
            <person name="Palmer G.H."/>
        </authorList>
    </citation>
    <scope>NUCLEOTIDE SEQUENCE</scope>
    <source>
        <strain evidence="3">Florida</strain>
    </source>
</reference>
<reference evidence="4" key="6">
    <citation type="journal article" date="2000" name="Gene">
        <title>Sequence and expression analysis of a surface antigen gene family of the rickettsia Anaplasma marginale.</title>
        <authorList>
            <person name="Viseshakul N."/>
            <person name="Kamper S."/>
            <person name="Bowie M.V."/>
            <person name="Barbet A.F."/>
        </authorList>
    </citation>
    <scope>NUCLEOTIDE SEQUENCE</scope>
    <source>
        <strain evidence="4">Florida</strain>
    </source>
</reference>
<dbReference type="Proteomes" id="UP000007307">
    <property type="component" value="Chromosome"/>
</dbReference>